<proteinExistence type="predicted"/>
<evidence type="ECO:0000259" key="8">
    <source>
        <dbReference type="PROSITE" id="PS50103"/>
    </source>
</evidence>
<evidence type="ECO:0000256" key="7">
    <source>
        <dbReference type="PROSITE-ProRule" id="PRU00723"/>
    </source>
</evidence>
<feature type="domain" description="C3H1-type" evidence="8">
    <location>
        <begin position="40"/>
        <end position="67"/>
    </location>
</feature>
<evidence type="ECO:0000313" key="9">
    <source>
        <dbReference type="EMBL" id="KAK7081162.1"/>
    </source>
</evidence>
<dbReference type="GO" id="GO:0008270">
    <property type="term" value="F:zinc ion binding"/>
    <property type="evidence" value="ECO:0007669"/>
    <property type="project" value="UniProtKB-KW"/>
</dbReference>
<feature type="domain" description="C3H1-type" evidence="8">
    <location>
        <begin position="12"/>
        <end position="39"/>
    </location>
</feature>
<keyword evidence="3 7" id="KW-0479">Metal-binding</keyword>
<dbReference type="SUPFAM" id="SSF90229">
    <property type="entry name" value="CCCH zinc finger"/>
    <property type="match status" value="2"/>
</dbReference>
<organism evidence="9 10">
    <name type="scientific">Halocaridina rubra</name>
    <name type="common">Hawaiian red shrimp</name>
    <dbReference type="NCBI Taxonomy" id="373956"/>
    <lineage>
        <taxon>Eukaryota</taxon>
        <taxon>Metazoa</taxon>
        <taxon>Ecdysozoa</taxon>
        <taxon>Arthropoda</taxon>
        <taxon>Crustacea</taxon>
        <taxon>Multicrustacea</taxon>
        <taxon>Malacostraca</taxon>
        <taxon>Eumalacostraca</taxon>
        <taxon>Eucarida</taxon>
        <taxon>Decapoda</taxon>
        <taxon>Pleocyemata</taxon>
        <taxon>Caridea</taxon>
        <taxon>Atyoidea</taxon>
        <taxon>Atyidae</taxon>
        <taxon>Halocaridina</taxon>
    </lineage>
</organism>
<feature type="zinc finger region" description="C3H1-type" evidence="7">
    <location>
        <begin position="40"/>
        <end position="67"/>
    </location>
</feature>
<dbReference type="Pfam" id="PF18044">
    <property type="entry name" value="zf-CCCH_4"/>
    <property type="match status" value="1"/>
</dbReference>
<dbReference type="PROSITE" id="PS50103">
    <property type="entry name" value="ZF_C3H1"/>
    <property type="match status" value="2"/>
</dbReference>
<keyword evidence="4" id="KW-0677">Repeat</keyword>
<dbReference type="PANTHER" id="PTHR11224:SF10">
    <property type="entry name" value="IP09428P-RELATED"/>
    <property type="match status" value="1"/>
</dbReference>
<dbReference type="Gene3D" id="4.10.1000.10">
    <property type="entry name" value="Zinc finger, CCCH-type"/>
    <property type="match status" value="1"/>
</dbReference>
<dbReference type="InterPro" id="IPR036855">
    <property type="entry name" value="Znf_CCCH_sf"/>
</dbReference>
<gene>
    <name evidence="9" type="ORF">SK128_007557</name>
</gene>
<keyword evidence="6 7" id="KW-0862">Zinc</keyword>
<evidence type="ECO:0000256" key="6">
    <source>
        <dbReference type="ARBA" id="ARBA00022833"/>
    </source>
</evidence>
<dbReference type="AlphaFoldDB" id="A0AAN8XBD9"/>
<dbReference type="GO" id="GO:0000209">
    <property type="term" value="P:protein polyubiquitination"/>
    <property type="evidence" value="ECO:0007669"/>
    <property type="project" value="InterPro"/>
</dbReference>
<dbReference type="Pfam" id="PF18345">
    <property type="entry name" value="zf_CCCH_4"/>
    <property type="match status" value="1"/>
</dbReference>
<comment type="caution">
    <text evidence="9">The sequence shown here is derived from an EMBL/GenBank/DDBJ whole genome shotgun (WGS) entry which is preliminary data.</text>
</comment>
<protein>
    <recommendedName>
        <fullName evidence="2">RING-type E3 ubiquitin transferase</fullName>
        <ecNumber evidence="2">2.3.2.27</ecNumber>
    </recommendedName>
</protein>
<evidence type="ECO:0000256" key="3">
    <source>
        <dbReference type="ARBA" id="ARBA00022723"/>
    </source>
</evidence>
<comment type="catalytic activity">
    <reaction evidence="1">
        <text>S-ubiquitinyl-[E2 ubiquitin-conjugating enzyme]-L-cysteine + [acceptor protein]-L-lysine = [E2 ubiquitin-conjugating enzyme]-L-cysteine + N(6)-ubiquitinyl-[acceptor protein]-L-lysine.</text>
        <dbReference type="EC" id="2.3.2.27"/>
    </reaction>
</comment>
<evidence type="ECO:0000256" key="2">
    <source>
        <dbReference type="ARBA" id="ARBA00012483"/>
    </source>
</evidence>
<dbReference type="Proteomes" id="UP001381693">
    <property type="component" value="Unassembled WGS sequence"/>
</dbReference>
<dbReference type="EMBL" id="JAXCGZ010005688">
    <property type="protein sequence ID" value="KAK7081162.1"/>
    <property type="molecule type" value="Genomic_DNA"/>
</dbReference>
<reference evidence="9 10" key="1">
    <citation type="submission" date="2023-11" db="EMBL/GenBank/DDBJ databases">
        <title>Halocaridina rubra genome assembly.</title>
        <authorList>
            <person name="Smith C."/>
        </authorList>
    </citation>
    <scope>NUCLEOTIDE SEQUENCE [LARGE SCALE GENOMIC DNA]</scope>
    <source>
        <strain evidence="9">EP-1</strain>
        <tissue evidence="9">Whole</tissue>
    </source>
</reference>
<sequence>MAELDGGSLSGGPSNVLCRYFKNGVCRKGDQCRFSHDPAAQPSMICRYFLKGACNYGEKCRYEHQQPSYLVPQYYRSSTDPLAALQDGQNTTTSITSSVEQAPKFCPPTHIGTSLVPSNEVATHPITVMSPNAIPHPPSTSGVANAQEMIRLVDFHITNFVGMILEANNIAHTLPTVTNGKRLSIDDARASGMNLYKVIMNIGSAIFRCGNQPSPQALQELAQIILNFWAEAKQPCPNLAFTLEDLAQVFLTPEGRQFLDLTSRQLQHLLLMLKTVLQI</sequence>
<dbReference type="InterPro" id="IPR000571">
    <property type="entry name" value="Znf_CCCH"/>
</dbReference>
<keyword evidence="10" id="KW-1185">Reference proteome</keyword>
<name>A0AAN8XBD9_HALRR</name>
<accession>A0AAN8XBD9</accession>
<dbReference type="InterPro" id="IPR041367">
    <property type="entry name" value="Znf-CCCH_4"/>
</dbReference>
<dbReference type="InterPro" id="IPR045072">
    <property type="entry name" value="MKRN-like"/>
</dbReference>
<evidence type="ECO:0000256" key="4">
    <source>
        <dbReference type="ARBA" id="ARBA00022737"/>
    </source>
</evidence>
<feature type="zinc finger region" description="C3H1-type" evidence="7">
    <location>
        <begin position="12"/>
        <end position="39"/>
    </location>
</feature>
<dbReference type="PANTHER" id="PTHR11224">
    <property type="entry name" value="MAKORIN-RELATED"/>
    <property type="match status" value="1"/>
</dbReference>
<evidence type="ECO:0000256" key="5">
    <source>
        <dbReference type="ARBA" id="ARBA00022771"/>
    </source>
</evidence>
<keyword evidence="5 7" id="KW-0863">Zinc-finger</keyword>
<dbReference type="EC" id="2.3.2.27" evidence="2"/>
<evidence type="ECO:0000256" key="1">
    <source>
        <dbReference type="ARBA" id="ARBA00000900"/>
    </source>
</evidence>
<evidence type="ECO:0000313" key="10">
    <source>
        <dbReference type="Proteomes" id="UP001381693"/>
    </source>
</evidence>
<dbReference type="SMART" id="SM00356">
    <property type="entry name" value="ZnF_C3H1"/>
    <property type="match status" value="2"/>
</dbReference>
<dbReference type="GO" id="GO:0061630">
    <property type="term" value="F:ubiquitin protein ligase activity"/>
    <property type="evidence" value="ECO:0007669"/>
    <property type="project" value="UniProtKB-EC"/>
</dbReference>